<dbReference type="PANTHER" id="PTHR10300">
    <property type="entry name" value="CALCIPRESSIN"/>
    <property type="match status" value="1"/>
</dbReference>
<evidence type="ECO:0000313" key="4">
    <source>
        <dbReference type="WBParaSite" id="ACRNAN_Path_1525.g5961.t1"/>
    </source>
</evidence>
<dbReference type="GO" id="GO:0005634">
    <property type="term" value="C:nucleus"/>
    <property type="evidence" value="ECO:0007669"/>
    <property type="project" value="TreeGrafter"/>
</dbReference>
<dbReference type="WBParaSite" id="ACRNAN_Path_1525.g5961.t1">
    <property type="protein sequence ID" value="ACRNAN_Path_1525.g5961.t1"/>
    <property type="gene ID" value="ACRNAN_Path_1525.g5961"/>
</dbReference>
<dbReference type="PANTHER" id="PTHR10300:SF14">
    <property type="entry name" value="PROTEIN SARAH"/>
    <property type="match status" value="1"/>
</dbReference>
<dbReference type="Pfam" id="PF04847">
    <property type="entry name" value="Calcipressin"/>
    <property type="match status" value="1"/>
</dbReference>
<protein>
    <submittedName>
        <fullName evidence="4">Calcipressin-like protein</fullName>
    </submittedName>
</protein>
<evidence type="ECO:0000256" key="1">
    <source>
        <dbReference type="ARBA" id="ARBA00008209"/>
    </source>
</evidence>
<dbReference type="GO" id="GO:0003676">
    <property type="term" value="F:nucleic acid binding"/>
    <property type="evidence" value="ECO:0007669"/>
    <property type="project" value="InterPro"/>
</dbReference>
<feature type="region of interest" description="Disordered" evidence="2">
    <location>
        <begin position="185"/>
        <end position="211"/>
    </location>
</feature>
<keyword evidence="3" id="KW-1185">Reference proteome</keyword>
<dbReference type="InterPro" id="IPR035979">
    <property type="entry name" value="RBD_domain_sf"/>
</dbReference>
<comment type="similarity">
    <text evidence="1">Belongs to the RCAN family.</text>
</comment>
<reference evidence="4" key="1">
    <citation type="submission" date="2022-11" db="UniProtKB">
        <authorList>
            <consortium name="WormBaseParasite"/>
        </authorList>
    </citation>
    <scope>IDENTIFICATION</scope>
</reference>
<organism evidence="3 4">
    <name type="scientific">Acrobeloides nanus</name>
    <dbReference type="NCBI Taxonomy" id="290746"/>
    <lineage>
        <taxon>Eukaryota</taxon>
        <taxon>Metazoa</taxon>
        <taxon>Ecdysozoa</taxon>
        <taxon>Nematoda</taxon>
        <taxon>Chromadorea</taxon>
        <taxon>Rhabditida</taxon>
        <taxon>Tylenchina</taxon>
        <taxon>Cephalobomorpha</taxon>
        <taxon>Cephaloboidea</taxon>
        <taxon>Cephalobidae</taxon>
        <taxon>Acrobeloides</taxon>
    </lineage>
</organism>
<dbReference type="GO" id="GO:0019722">
    <property type="term" value="P:calcium-mediated signaling"/>
    <property type="evidence" value="ECO:0007669"/>
    <property type="project" value="InterPro"/>
</dbReference>
<dbReference type="CDD" id="cd12434">
    <property type="entry name" value="RRM_RCAN_like"/>
    <property type="match status" value="1"/>
</dbReference>
<dbReference type="AlphaFoldDB" id="A0A914C1P5"/>
<sequence length="211" mass="23867">MNEEETEKKINDKDDLPKAIIVKNVPKELFDDPQLKENFANLFMQIDSNARIDYLKGFQRVRVVFTEPEHATAAKLLVEHHSFNGVRLKAFFAQNIKLTKKDFQDEEGHLKLPPLEKQFLISPPTSPPVGWEQSIEMAPVVCNFDLMARLAAFSIDDNYEVHGGDAGQPAIVVTPCKVDGDDEIEVETPKHEKISLPHTPRPPRKAEEISS</sequence>
<dbReference type="InterPro" id="IPR006931">
    <property type="entry name" value="Calcipressin"/>
</dbReference>
<dbReference type="InterPro" id="IPR012677">
    <property type="entry name" value="Nucleotide-bd_a/b_plait_sf"/>
</dbReference>
<proteinExistence type="inferred from homology"/>
<dbReference type="GO" id="GO:0005737">
    <property type="term" value="C:cytoplasm"/>
    <property type="evidence" value="ECO:0007669"/>
    <property type="project" value="TreeGrafter"/>
</dbReference>
<name>A0A914C1P5_9BILA</name>
<dbReference type="Gene3D" id="3.30.70.330">
    <property type="match status" value="1"/>
</dbReference>
<evidence type="ECO:0000313" key="3">
    <source>
        <dbReference type="Proteomes" id="UP000887540"/>
    </source>
</evidence>
<dbReference type="GO" id="GO:0008597">
    <property type="term" value="F:calcium-dependent protein serine/threonine phosphatase regulator activity"/>
    <property type="evidence" value="ECO:0007669"/>
    <property type="project" value="TreeGrafter"/>
</dbReference>
<evidence type="ECO:0000256" key="2">
    <source>
        <dbReference type="SAM" id="MobiDB-lite"/>
    </source>
</evidence>
<dbReference type="SUPFAM" id="SSF54928">
    <property type="entry name" value="RNA-binding domain, RBD"/>
    <property type="match status" value="1"/>
</dbReference>
<dbReference type="Proteomes" id="UP000887540">
    <property type="component" value="Unplaced"/>
</dbReference>
<accession>A0A914C1P5</accession>